<dbReference type="PANTHER" id="PTHR33989:SF10">
    <property type="entry name" value="PERMEASE IIC COMPONENT"/>
    <property type="match status" value="1"/>
</dbReference>
<comment type="caution">
    <text evidence="2">The sequence shown here is derived from an EMBL/GenBank/DDBJ whole genome shotgun (WGS) entry which is preliminary data.</text>
</comment>
<keyword evidence="1" id="KW-0812">Transmembrane</keyword>
<accession>I7L8W2</accession>
<gene>
    <name evidence="2" type="ORF">BN55_03445</name>
</gene>
<keyword evidence="1" id="KW-0472">Membrane</keyword>
<evidence type="ECO:0000256" key="1">
    <source>
        <dbReference type="SAM" id="Phobius"/>
    </source>
</evidence>
<dbReference type="AlphaFoldDB" id="I7L8W2"/>
<protein>
    <submittedName>
        <fullName evidence="2">Uncharacterized protein</fullName>
    </submittedName>
</protein>
<name>I7L8W2_9LACO</name>
<sequence length="57" mass="6307">MPWTTPPFISGFLASGGDWKVVLLQIIIIVLTTLFYIPFIKIDEKVAKKSAKLNATA</sequence>
<dbReference type="Proteomes" id="UP000009320">
    <property type="component" value="Unassembled WGS sequence"/>
</dbReference>
<dbReference type="GeneID" id="82848008"/>
<dbReference type="GO" id="GO:0005886">
    <property type="term" value="C:plasma membrane"/>
    <property type="evidence" value="ECO:0007669"/>
    <property type="project" value="TreeGrafter"/>
</dbReference>
<reference evidence="2 3" key="1">
    <citation type="submission" date="2012-06" db="EMBL/GenBank/DDBJ databases">
        <title>Draft Genome Sequence of Lactobacillus hominis Strain CRBIP 24.179T, isolated from human intestine.</title>
        <authorList>
            <person name="Cousin S."/>
            <person name="Ma L."/>
            <person name="Bizet C."/>
            <person name="Loux V."/>
            <person name="Bouchier C."/>
            <person name="Clermont D."/>
            <person name="Creno S."/>
        </authorList>
    </citation>
    <scope>NUCLEOTIDE SEQUENCE [LARGE SCALE GENOMIC DNA]</scope>
    <source>
        <strain evidence="3">CRBIP 24.179T</strain>
    </source>
</reference>
<feature type="transmembrane region" description="Helical" evidence="1">
    <location>
        <begin position="20"/>
        <end position="40"/>
    </location>
</feature>
<dbReference type="PANTHER" id="PTHR33989">
    <property type="match status" value="1"/>
</dbReference>
<dbReference type="EMBL" id="CAKE01000001">
    <property type="protein sequence ID" value="CCI80979.1"/>
    <property type="molecule type" value="Genomic_DNA"/>
</dbReference>
<keyword evidence="3" id="KW-1185">Reference proteome</keyword>
<proteinExistence type="predicted"/>
<dbReference type="InterPro" id="IPR051088">
    <property type="entry name" value="PTS_Sugar-EIIC/EIIB"/>
</dbReference>
<evidence type="ECO:0000313" key="3">
    <source>
        <dbReference type="Proteomes" id="UP000009320"/>
    </source>
</evidence>
<dbReference type="RefSeq" id="WP_008469563.1">
    <property type="nucleotide sequence ID" value="NZ_AYZP01000001.1"/>
</dbReference>
<evidence type="ECO:0000313" key="2">
    <source>
        <dbReference type="EMBL" id="CCI80979.1"/>
    </source>
</evidence>
<organism evidence="2 3">
    <name type="scientific">Lactobacillus hominis DSM 23910 = CRBIP 24.179</name>
    <dbReference type="NCBI Taxonomy" id="1423758"/>
    <lineage>
        <taxon>Bacteria</taxon>
        <taxon>Bacillati</taxon>
        <taxon>Bacillota</taxon>
        <taxon>Bacilli</taxon>
        <taxon>Lactobacillales</taxon>
        <taxon>Lactobacillaceae</taxon>
        <taxon>Lactobacillus</taxon>
    </lineage>
</organism>
<dbReference type="eggNOG" id="COG1455">
    <property type="taxonomic scope" value="Bacteria"/>
</dbReference>
<dbReference type="STRING" id="1423758.FC41_GL000256"/>
<dbReference type="GO" id="GO:1901264">
    <property type="term" value="P:carbohydrate derivative transport"/>
    <property type="evidence" value="ECO:0007669"/>
    <property type="project" value="TreeGrafter"/>
</dbReference>
<keyword evidence="1" id="KW-1133">Transmembrane helix</keyword>